<keyword evidence="1" id="KW-0472">Membrane</keyword>
<evidence type="ECO:0000313" key="2">
    <source>
        <dbReference type="EMBL" id="KAJ7695286.1"/>
    </source>
</evidence>
<dbReference type="Proteomes" id="UP001215598">
    <property type="component" value="Unassembled WGS sequence"/>
</dbReference>
<dbReference type="EMBL" id="JARKIB010000662">
    <property type="protein sequence ID" value="KAJ7695286.1"/>
    <property type="molecule type" value="Genomic_DNA"/>
</dbReference>
<feature type="transmembrane region" description="Helical" evidence="1">
    <location>
        <begin position="28"/>
        <end position="47"/>
    </location>
</feature>
<protein>
    <submittedName>
        <fullName evidence="2">Uncharacterized protein</fullName>
    </submittedName>
</protein>
<comment type="caution">
    <text evidence="2">The sequence shown here is derived from an EMBL/GenBank/DDBJ whole genome shotgun (WGS) entry which is preliminary data.</text>
</comment>
<organism evidence="2 3">
    <name type="scientific">Mycena metata</name>
    <dbReference type="NCBI Taxonomy" id="1033252"/>
    <lineage>
        <taxon>Eukaryota</taxon>
        <taxon>Fungi</taxon>
        <taxon>Dikarya</taxon>
        <taxon>Basidiomycota</taxon>
        <taxon>Agaricomycotina</taxon>
        <taxon>Agaricomycetes</taxon>
        <taxon>Agaricomycetidae</taxon>
        <taxon>Agaricales</taxon>
        <taxon>Marasmiineae</taxon>
        <taxon>Mycenaceae</taxon>
        <taxon>Mycena</taxon>
    </lineage>
</organism>
<proteinExistence type="predicted"/>
<evidence type="ECO:0000256" key="1">
    <source>
        <dbReference type="SAM" id="Phobius"/>
    </source>
</evidence>
<accession>A0AAD7DMI3</accession>
<reference evidence="2" key="1">
    <citation type="submission" date="2023-03" db="EMBL/GenBank/DDBJ databases">
        <title>Massive genome expansion in bonnet fungi (Mycena s.s.) driven by repeated elements and novel gene families across ecological guilds.</title>
        <authorList>
            <consortium name="Lawrence Berkeley National Laboratory"/>
            <person name="Harder C.B."/>
            <person name="Miyauchi S."/>
            <person name="Viragh M."/>
            <person name="Kuo A."/>
            <person name="Thoen E."/>
            <person name="Andreopoulos B."/>
            <person name="Lu D."/>
            <person name="Skrede I."/>
            <person name="Drula E."/>
            <person name="Henrissat B."/>
            <person name="Morin E."/>
            <person name="Kohler A."/>
            <person name="Barry K."/>
            <person name="LaButti K."/>
            <person name="Morin E."/>
            <person name="Salamov A."/>
            <person name="Lipzen A."/>
            <person name="Mereny Z."/>
            <person name="Hegedus B."/>
            <person name="Baldrian P."/>
            <person name="Stursova M."/>
            <person name="Weitz H."/>
            <person name="Taylor A."/>
            <person name="Grigoriev I.V."/>
            <person name="Nagy L.G."/>
            <person name="Martin F."/>
            <person name="Kauserud H."/>
        </authorList>
    </citation>
    <scope>NUCLEOTIDE SEQUENCE</scope>
    <source>
        <strain evidence="2">CBHHK182m</strain>
    </source>
</reference>
<sequence length="275" mass="30750">MLEIGCTSLNITLETGTLGSFRPAGLSFWYIFFAELGLLALSLSALFQASTIMRCKDGLLLRQQFSFLGGCTPIHPPYTPRGEAASIVFARAVIINQSVCAPAILLPFIDFIWVVPQFAQASMGITTLASPPSSWQAGSRNISFNTSTSLQTNGNKHQLLTRRSRFVWHYHHRVGDPRMCTHIGGPLDVDPADIHWLRIAVKADDRYGRDKKPEPTPVLRGANLFGMVTWTKRQVRTQALWPTYLHRTLHPFITALPAALPRRHHRRRSPQASLS</sequence>
<evidence type="ECO:0000313" key="3">
    <source>
        <dbReference type="Proteomes" id="UP001215598"/>
    </source>
</evidence>
<gene>
    <name evidence="2" type="ORF">B0H16DRAFT_1904104</name>
</gene>
<keyword evidence="1" id="KW-0812">Transmembrane</keyword>
<keyword evidence="3" id="KW-1185">Reference proteome</keyword>
<keyword evidence="1" id="KW-1133">Transmembrane helix</keyword>
<name>A0AAD7DMI3_9AGAR</name>
<dbReference type="AlphaFoldDB" id="A0AAD7DMI3"/>